<evidence type="ECO:0000313" key="1">
    <source>
        <dbReference type="EMBL" id="KKL01188.1"/>
    </source>
</evidence>
<comment type="caution">
    <text evidence="1">The sequence shown here is derived from an EMBL/GenBank/DDBJ whole genome shotgun (WGS) entry which is preliminary data.</text>
</comment>
<protein>
    <submittedName>
        <fullName evidence="1">Uncharacterized protein</fullName>
    </submittedName>
</protein>
<sequence length="107" mass="11866">MEKTLKLLCEWRAVKVVSSSGIAEELDACIEECEGAVKIEKRFKALHDIYVGAIEAEYHPWSEHSEAELMADLIRTSGVLSVAGSTTVPVAPMQMVAYHARSSEGWW</sequence>
<name>A0A0F9A1G1_9ZZZZ</name>
<dbReference type="EMBL" id="LAZR01044975">
    <property type="protein sequence ID" value="KKL01188.1"/>
    <property type="molecule type" value="Genomic_DNA"/>
</dbReference>
<dbReference type="AlphaFoldDB" id="A0A0F9A1G1"/>
<feature type="non-terminal residue" evidence="1">
    <location>
        <position position="107"/>
    </location>
</feature>
<reference evidence="1" key="1">
    <citation type="journal article" date="2015" name="Nature">
        <title>Complex archaea that bridge the gap between prokaryotes and eukaryotes.</title>
        <authorList>
            <person name="Spang A."/>
            <person name="Saw J.H."/>
            <person name="Jorgensen S.L."/>
            <person name="Zaremba-Niedzwiedzka K."/>
            <person name="Martijn J."/>
            <person name="Lind A.E."/>
            <person name="van Eijk R."/>
            <person name="Schleper C."/>
            <person name="Guy L."/>
            <person name="Ettema T.J."/>
        </authorList>
    </citation>
    <scope>NUCLEOTIDE SEQUENCE</scope>
</reference>
<gene>
    <name evidence="1" type="ORF">LCGC14_2627290</name>
</gene>
<proteinExistence type="predicted"/>
<organism evidence="1">
    <name type="scientific">marine sediment metagenome</name>
    <dbReference type="NCBI Taxonomy" id="412755"/>
    <lineage>
        <taxon>unclassified sequences</taxon>
        <taxon>metagenomes</taxon>
        <taxon>ecological metagenomes</taxon>
    </lineage>
</organism>
<accession>A0A0F9A1G1</accession>